<dbReference type="InterPro" id="IPR014469">
    <property type="entry name" value="DUF2271"/>
</dbReference>
<reference evidence="2" key="1">
    <citation type="submission" date="2022-03" db="EMBL/GenBank/DDBJ databases">
        <title>Identification of a novel bacterium isolated from mangrove sediments.</title>
        <authorList>
            <person name="Pan X."/>
        </authorList>
    </citation>
    <scope>NUCLEOTIDE SEQUENCE</scope>
    <source>
        <strain evidence="2">B2637</strain>
    </source>
</reference>
<dbReference type="Pfam" id="PF10029">
    <property type="entry name" value="DUF2271"/>
    <property type="match status" value="1"/>
</dbReference>
<feature type="signal peptide" evidence="1">
    <location>
        <begin position="1"/>
        <end position="24"/>
    </location>
</feature>
<protein>
    <submittedName>
        <fullName evidence="2">DUF2271 domain-containing protein</fullName>
    </submittedName>
</protein>
<dbReference type="PIRSF" id="PIRSF014995">
    <property type="entry name" value="UCP014995"/>
    <property type="match status" value="1"/>
</dbReference>
<proteinExistence type="predicted"/>
<evidence type="ECO:0000256" key="1">
    <source>
        <dbReference type="SAM" id="SignalP"/>
    </source>
</evidence>
<evidence type="ECO:0000313" key="3">
    <source>
        <dbReference type="Proteomes" id="UP001162802"/>
    </source>
</evidence>
<accession>A0ABT0A7C6</accession>
<dbReference type="Proteomes" id="UP001162802">
    <property type="component" value="Unassembled WGS sequence"/>
</dbReference>
<organism evidence="2 3">
    <name type="scientific">Novosphingobium mangrovi</name>
    <name type="common">ex Hu et al. 2023</name>
    <dbReference type="NCBI Taxonomy" id="2930094"/>
    <lineage>
        <taxon>Bacteria</taxon>
        <taxon>Pseudomonadati</taxon>
        <taxon>Pseudomonadota</taxon>
        <taxon>Alphaproteobacteria</taxon>
        <taxon>Sphingomonadales</taxon>
        <taxon>Sphingomonadaceae</taxon>
        <taxon>Novosphingobium</taxon>
    </lineage>
</organism>
<feature type="chain" id="PRO_5045645163" evidence="1">
    <location>
        <begin position="25"/>
        <end position="168"/>
    </location>
</feature>
<comment type="caution">
    <text evidence="2">The sequence shown here is derived from an EMBL/GenBank/DDBJ whole genome shotgun (WGS) entry which is preliminary data.</text>
</comment>
<keyword evidence="3" id="KW-1185">Reference proteome</keyword>
<gene>
    <name evidence="2" type="ORF">MTR65_00160</name>
</gene>
<evidence type="ECO:0000313" key="2">
    <source>
        <dbReference type="EMBL" id="MCJ1959093.1"/>
    </source>
</evidence>
<dbReference type="EMBL" id="JALHAT010000001">
    <property type="protein sequence ID" value="MCJ1959093.1"/>
    <property type="molecule type" value="Genomic_DNA"/>
</dbReference>
<dbReference type="RefSeq" id="WP_243796205.1">
    <property type="nucleotide sequence ID" value="NZ_JALHAT010000001.1"/>
</dbReference>
<keyword evidence="1" id="KW-0732">Signal</keyword>
<sequence length="168" mass="17830">MRTTTLATTTLTAAAFALPAGVQAQSGAVTIELPRVSDPNYRKPYLAAWLEDANGKALAVSAVLHDQSRIGSRWLSELRTWWRKSGRDMTMPADGISAPTRPAGRHTIAIKGLGGLGDGTYSLVVEAAREKAGREVVKVPVVIRGGQVRAASAQGHRELGHVRVSPKG</sequence>
<name>A0ABT0A7C6_9SPHN</name>